<dbReference type="InterPro" id="IPR005532">
    <property type="entry name" value="SUMF_dom"/>
</dbReference>
<comment type="caution">
    <text evidence="2">The sequence shown here is derived from an EMBL/GenBank/DDBJ whole genome shotgun (WGS) entry which is preliminary data.</text>
</comment>
<gene>
    <name evidence="2" type="ORF">A3F84_16745</name>
</gene>
<evidence type="ECO:0000259" key="1">
    <source>
        <dbReference type="Pfam" id="PF03781"/>
    </source>
</evidence>
<dbReference type="GO" id="GO:0120147">
    <property type="term" value="F:formylglycine-generating oxidase activity"/>
    <property type="evidence" value="ECO:0007669"/>
    <property type="project" value="TreeGrafter"/>
</dbReference>
<proteinExistence type="predicted"/>
<feature type="domain" description="Sulfatase-modifying factor enzyme-like" evidence="1">
    <location>
        <begin position="1"/>
        <end position="233"/>
    </location>
</feature>
<protein>
    <recommendedName>
        <fullName evidence="1">Sulfatase-modifying factor enzyme-like domain-containing protein</fullName>
    </recommendedName>
</protein>
<dbReference type="AlphaFoldDB" id="A0A1F6D2H4"/>
<dbReference type="InterPro" id="IPR051043">
    <property type="entry name" value="Sulfatase_Mod_Factor_Kinase"/>
</dbReference>
<dbReference type="PANTHER" id="PTHR23150">
    <property type="entry name" value="SULFATASE MODIFYING FACTOR 1, 2"/>
    <property type="match status" value="1"/>
</dbReference>
<organism evidence="2 3">
    <name type="scientific">Handelsmanbacteria sp. (strain RIFCSPLOWO2_12_FULL_64_10)</name>
    <dbReference type="NCBI Taxonomy" id="1817868"/>
    <lineage>
        <taxon>Bacteria</taxon>
        <taxon>Candidatus Handelsmaniibacteriota</taxon>
    </lineage>
</organism>
<dbReference type="InterPro" id="IPR042095">
    <property type="entry name" value="SUMF_sf"/>
</dbReference>
<sequence>MVFVPAGPFLMGSAEGEKDEAPPHTVSLDAFAVDRTEVTNAAYALFWKADGGPEGPHTPGSFEGAARWPDVARERPDHPVVGVTWFDAAAYCRWAGKRLPTEAEWEKAARGTDGRVWPWGDAFGETDPARANVYNGDDGYPQSTAPVGGLPSGVSPYGALDMAGNVWEWVTDWYGSDTYIRSPRKNPKGPDRGGVRTLRGGSWAATRVYARTTYRNSSFLPTERLRDVGFRCAADR</sequence>
<dbReference type="PANTHER" id="PTHR23150:SF19">
    <property type="entry name" value="FORMYLGLYCINE-GENERATING ENZYME"/>
    <property type="match status" value="1"/>
</dbReference>
<dbReference type="InterPro" id="IPR016187">
    <property type="entry name" value="CTDL_fold"/>
</dbReference>
<dbReference type="Pfam" id="PF03781">
    <property type="entry name" value="FGE-sulfatase"/>
    <property type="match status" value="1"/>
</dbReference>
<dbReference type="Proteomes" id="UP000178606">
    <property type="component" value="Unassembled WGS sequence"/>
</dbReference>
<reference evidence="2 3" key="1">
    <citation type="journal article" date="2016" name="Nat. Commun.">
        <title>Thousands of microbial genomes shed light on interconnected biogeochemical processes in an aquifer system.</title>
        <authorList>
            <person name="Anantharaman K."/>
            <person name="Brown C.T."/>
            <person name="Hug L.A."/>
            <person name="Sharon I."/>
            <person name="Castelle C.J."/>
            <person name="Probst A.J."/>
            <person name="Thomas B.C."/>
            <person name="Singh A."/>
            <person name="Wilkins M.J."/>
            <person name="Karaoz U."/>
            <person name="Brodie E.L."/>
            <person name="Williams K.H."/>
            <person name="Hubbard S.S."/>
            <person name="Banfield J.F."/>
        </authorList>
    </citation>
    <scope>NUCLEOTIDE SEQUENCE [LARGE SCALE GENOMIC DNA]</scope>
    <source>
        <strain evidence="3">RIFCSPLOWO2_12_FULL_64_10</strain>
    </source>
</reference>
<evidence type="ECO:0000313" key="3">
    <source>
        <dbReference type="Proteomes" id="UP000178606"/>
    </source>
</evidence>
<dbReference type="EMBL" id="MFKF01000071">
    <property type="protein sequence ID" value="OGG55567.1"/>
    <property type="molecule type" value="Genomic_DNA"/>
</dbReference>
<accession>A0A1F6D2H4</accession>
<dbReference type="Gene3D" id="3.90.1580.10">
    <property type="entry name" value="paralog of FGE (formylglycine-generating enzyme)"/>
    <property type="match status" value="1"/>
</dbReference>
<evidence type="ECO:0000313" key="2">
    <source>
        <dbReference type="EMBL" id="OGG55567.1"/>
    </source>
</evidence>
<dbReference type="SUPFAM" id="SSF56436">
    <property type="entry name" value="C-type lectin-like"/>
    <property type="match status" value="1"/>
</dbReference>
<name>A0A1F6D2H4_HANXR</name>